<dbReference type="SMART" id="SM00387">
    <property type="entry name" value="HATPase_c"/>
    <property type="match status" value="1"/>
</dbReference>
<evidence type="ECO:0000259" key="17">
    <source>
        <dbReference type="PROSITE" id="PS50109"/>
    </source>
</evidence>
<keyword evidence="5 15" id="KW-0597">Phosphoprotein</keyword>
<dbReference type="SUPFAM" id="SSF55785">
    <property type="entry name" value="PYP-like sensor domain (PAS domain)"/>
    <property type="match status" value="1"/>
</dbReference>
<dbReference type="Proteomes" id="UP000248188">
    <property type="component" value="Unassembled WGS sequence"/>
</dbReference>
<evidence type="ECO:0000256" key="4">
    <source>
        <dbReference type="ARBA" id="ARBA00022475"/>
    </source>
</evidence>
<keyword evidence="4" id="KW-1003">Cell membrane</keyword>
<keyword evidence="10" id="KW-0067">ATP-binding</keyword>
<protein>
    <recommendedName>
        <fullName evidence="3">histidine kinase</fullName>
        <ecNumber evidence="3">2.7.13.3</ecNumber>
    </recommendedName>
</protein>
<accession>A0A9Q6IJD2</accession>
<comment type="catalytic activity">
    <reaction evidence="1">
        <text>ATP + protein L-histidine = ADP + protein N-phospho-L-histidine.</text>
        <dbReference type="EC" id="2.7.13.3"/>
    </reaction>
</comment>
<dbReference type="Pfam" id="PF02743">
    <property type="entry name" value="dCache_1"/>
    <property type="match status" value="1"/>
</dbReference>
<evidence type="ECO:0000256" key="13">
    <source>
        <dbReference type="ARBA" id="ARBA00023136"/>
    </source>
</evidence>
<dbReference type="GO" id="GO:0000155">
    <property type="term" value="F:phosphorelay sensor kinase activity"/>
    <property type="evidence" value="ECO:0007669"/>
    <property type="project" value="InterPro"/>
</dbReference>
<sequence>MDFFDSHKRCCYALGVVIAVGAAVALGNYYRVQVEDVYRASVQMQTQEQAQDLEQWKSNGFAIGALSILGRHNPWLKRIVLEPAPSAELMERATQPLKTLSLVVDANHAFVLNRDGVVVAAYDQQGQTPLGLNVAFRPYFKVALNGGSSVYGAISTSTGTRMFYMAVPIFESRTRQDKVIGVLVARFDADTLDASLSKPYSADLQMILSPSGVVLAASSPDLVLKSDRAWPWNRFTGEIRRQFGDYRFANGVPERLPFDAHQPVVRLDGRRYSLSRVDFDWNDPSGPWTLITLGDLDALLPAEQVLLIEGVSALVFLLLLWGGLRRLADARRHKRDVAQIEQSEQRLDMALQSGALGLWDWNLRLGTVINNDVWLQILGYSKQQMEQAFGHGLERWTALVHPDDYAPVMARLKAHLNDEVGEYRAEYRMRNKEGQWLWVMDIGKIMQRDASGAPTRVTGVLQDISERKAVEAQVQQSRRDAERATQAKSEFLDCMSHEIRTPLNAIIGMAHLVQDLPLEPVQRDYIEKIDRAAKHLMGTINGVLDLSKIEAGKLSMEQTGFDLRELVDDVLLLVRQRAEEKALRLQLDIPASLPRRYVGDPLRLAQVLTNLVDNAIKFTEAGHVCIGVCLVRQWDHQALLCFSVTDTGVGISDEQQARLFNAFVQADRTISRRYGGSGLGLTISKKIVQLMQGDIWVNSRLGQGATFKFSVQLGLAPPALEQGGTSSGTAPAGPSMGDVAAPGLVNAPARWLAGKRVLVVEDNRLNQEVLQGLLQRVGVQVMLAVNGAEALRLLLEQGHFDAVLMDCQMPVMDGFDTTRKIRGYPHLQSLPIIAVTASNQTDVQGRALAAGMSDLLSKPLEVAAFYRTLVRWIEATDIPLAQSAALPDASVLTSTYEGIDTALGLAVVNQDLALHRKLLVDFRDGQQQVIERLWHAHAAGDLAAIGFLAHSLQGNAGSIGATAVKEAARQLEEQAAGPAALGPLIEHLAQCLEPVLAGLASLPVANEDLAAPSQGLDAEQVLALERLAQLLRKHNAQALALIDELYEQYPCGPLRAIQERIYRLEFQQALDLLMDLQG</sequence>
<dbReference type="EC" id="2.7.13.3" evidence="3"/>
<dbReference type="InterPro" id="IPR013655">
    <property type="entry name" value="PAS_fold_3"/>
</dbReference>
<dbReference type="InterPro" id="IPR001610">
    <property type="entry name" value="PAC"/>
</dbReference>
<dbReference type="RefSeq" id="WP_110651820.1">
    <property type="nucleotide sequence ID" value="NZ_MOAP01000002.1"/>
</dbReference>
<dbReference type="InterPro" id="IPR011006">
    <property type="entry name" value="CheY-like_superfamily"/>
</dbReference>
<gene>
    <name evidence="21" type="ORF">DMX08_06915</name>
</gene>
<evidence type="ECO:0000256" key="7">
    <source>
        <dbReference type="ARBA" id="ARBA00022692"/>
    </source>
</evidence>
<dbReference type="PROSITE" id="PS50110">
    <property type="entry name" value="RESPONSE_REGULATORY"/>
    <property type="match status" value="1"/>
</dbReference>
<evidence type="ECO:0000259" key="19">
    <source>
        <dbReference type="PROSITE" id="PS50113"/>
    </source>
</evidence>
<feature type="domain" description="Histidine kinase" evidence="17">
    <location>
        <begin position="494"/>
        <end position="715"/>
    </location>
</feature>
<proteinExistence type="predicted"/>
<dbReference type="InterPro" id="IPR036097">
    <property type="entry name" value="HisK_dim/P_sf"/>
</dbReference>
<dbReference type="InterPro" id="IPR036641">
    <property type="entry name" value="HPT_dom_sf"/>
</dbReference>
<dbReference type="GO" id="GO:0005886">
    <property type="term" value="C:plasma membrane"/>
    <property type="evidence" value="ECO:0007669"/>
    <property type="project" value="UniProtKB-SubCell"/>
</dbReference>
<dbReference type="InterPro" id="IPR008207">
    <property type="entry name" value="Sig_transdc_His_kin_Hpt_dom"/>
</dbReference>
<keyword evidence="7 16" id="KW-0812">Transmembrane</keyword>
<dbReference type="InterPro" id="IPR033479">
    <property type="entry name" value="dCache_1"/>
</dbReference>
<dbReference type="AlphaFoldDB" id="A0A9Q6IJD2"/>
<feature type="modified residue" description="Phosphohistidine" evidence="14">
    <location>
        <position position="950"/>
    </location>
</feature>
<evidence type="ECO:0000256" key="2">
    <source>
        <dbReference type="ARBA" id="ARBA00004651"/>
    </source>
</evidence>
<evidence type="ECO:0000256" key="5">
    <source>
        <dbReference type="ARBA" id="ARBA00022553"/>
    </source>
</evidence>
<keyword evidence="11 16" id="KW-1133">Transmembrane helix</keyword>
<dbReference type="Pfam" id="PF00072">
    <property type="entry name" value="Response_reg"/>
    <property type="match status" value="1"/>
</dbReference>
<dbReference type="Pfam" id="PF02518">
    <property type="entry name" value="HATPase_c"/>
    <property type="match status" value="1"/>
</dbReference>
<feature type="domain" description="Response regulatory" evidence="18">
    <location>
        <begin position="756"/>
        <end position="873"/>
    </location>
</feature>
<dbReference type="Gene3D" id="3.30.565.10">
    <property type="entry name" value="Histidine kinase-like ATPase, C-terminal domain"/>
    <property type="match status" value="1"/>
</dbReference>
<feature type="domain" description="PAC" evidence="19">
    <location>
        <begin position="423"/>
        <end position="476"/>
    </location>
</feature>
<dbReference type="CDD" id="cd17546">
    <property type="entry name" value="REC_hyHK_CKI1_RcsC-like"/>
    <property type="match status" value="1"/>
</dbReference>
<dbReference type="SUPFAM" id="SSF47226">
    <property type="entry name" value="Histidine-containing phosphotransfer domain, HPT domain"/>
    <property type="match status" value="1"/>
</dbReference>
<dbReference type="SMART" id="SM00388">
    <property type="entry name" value="HisKA"/>
    <property type="match status" value="1"/>
</dbReference>
<dbReference type="InterPro" id="IPR036890">
    <property type="entry name" value="HATPase_C_sf"/>
</dbReference>
<dbReference type="PROSITE" id="PS50109">
    <property type="entry name" value="HIS_KIN"/>
    <property type="match status" value="1"/>
</dbReference>
<dbReference type="Gene3D" id="1.10.287.130">
    <property type="match status" value="1"/>
</dbReference>
<dbReference type="SUPFAM" id="SSF103190">
    <property type="entry name" value="Sensory domain-like"/>
    <property type="match status" value="1"/>
</dbReference>
<dbReference type="InterPro" id="IPR000014">
    <property type="entry name" value="PAS"/>
</dbReference>
<feature type="modified residue" description="4-aspartylphosphate" evidence="15">
    <location>
        <position position="806"/>
    </location>
</feature>
<dbReference type="InterPro" id="IPR004358">
    <property type="entry name" value="Sig_transdc_His_kin-like_C"/>
</dbReference>
<dbReference type="InterPro" id="IPR005467">
    <property type="entry name" value="His_kinase_dom"/>
</dbReference>
<feature type="domain" description="HPt" evidence="20">
    <location>
        <begin position="911"/>
        <end position="1002"/>
    </location>
</feature>
<comment type="subcellular location">
    <subcellularLocation>
        <location evidence="2">Cell membrane</location>
        <topology evidence="2">Multi-pass membrane protein</topology>
    </subcellularLocation>
</comment>
<dbReference type="InterPro" id="IPR029151">
    <property type="entry name" value="Sensor-like_sf"/>
</dbReference>
<dbReference type="CDD" id="cd16922">
    <property type="entry name" value="HATPase_EvgS-ArcB-TorS-like"/>
    <property type="match status" value="1"/>
</dbReference>
<evidence type="ECO:0000256" key="14">
    <source>
        <dbReference type="PROSITE-ProRule" id="PRU00110"/>
    </source>
</evidence>
<dbReference type="InterPro" id="IPR003594">
    <property type="entry name" value="HATPase_dom"/>
</dbReference>
<evidence type="ECO:0000256" key="1">
    <source>
        <dbReference type="ARBA" id="ARBA00000085"/>
    </source>
</evidence>
<dbReference type="PRINTS" id="PR00344">
    <property type="entry name" value="BCTRLSENSOR"/>
</dbReference>
<dbReference type="Gene3D" id="3.30.450.20">
    <property type="entry name" value="PAS domain"/>
    <property type="match status" value="2"/>
</dbReference>
<evidence type="ECO:0000256" key="10">
    <source>
        <dbReference type="ARBA" id="ARBA00022840"/>
    </source>
</evidence>
<dbReference type="InterPro" id="IPR003661">
    <property type="entry name" value="HisK_dim/P_dom"/>
</dbReference>
<dbReference type="SUPFAM" id="SSF47384">
    <property type="entry name" value="Homodimeric domain of signal transducing histidine kinase"/>
    <property type="match status" value="1"/>
</dbReference>
<dbReference type="SMART" id="SM00086">
    <property type="entry name" value="PAC"/>
    <property type="match status" value="1"/>
</dbReference>
<dbReference type="PANTHER" id="PTHR45339">
    <property type="entry name" value="HYBRID SIGNAL TRANSDUCTION HISTIDINE KINASE J"/>
    <property type="match status" value="1"/>
</dbReference>
<evidence type="ECO:0000256" key="9">
    <source>
        <dbReference type="ARBA" id="ARBA00022777"/>
    </source>
</evidence>
<dbReference type="NCBIfam" id="TIGR00229">
    <property type="entry name" value="sensory_box"/>
    <property type="match status" value="1"/>
</dbReference>
<evidence type="ECO:0000259" key="20">
    <source>
        <dbReference type="PROSITE" id="PS50894"/>
    </source>
</evidence>
<dbReference type="CDD" id="cd00082">
    <property type="entry name" value="HisKA"/>
    <property type="match status" value="1"/>
</dbReference>
<dbReference type="Pfam" id="PF01627">
    <property type="entry name" value="Hpt"/>
    <property type="match status" value="1"/>
</dbReference>
<evidence type="ECO:0000259" key="18">
    <source>
        <dbReference type="PROSITE" id="PS50110"/>
    </source>
</evidence>
<evidence type="ECO:0000256" key="15">
    <source>
        <dbReference type="PROSITE-ProRule" id="PRU00169"/>
    </source>
</evidence>
<name>A0A9Q6IJD2_9PSED</name>
<dbReference type="SUPFAM" id="SSF52172">
    <property type="entry name" value="CheY-like"/>
    <property type="match status" value="1"/>
</dbReference>
<keyword evidence="13 16" id="KW-0472">Membrane</keyword>
<comment type="caution">
    <text evidence="21">The sequence shown here is derived from an EMBL/GenBank/DDBJ whole genome shotgun (WGS) entry which is preliminary data.</text>
</comment>
<keyword evidence="9 21" id="KW-0418">Kinase</keyword>
<dbReference type="Pfam" id="PF08447">
    <property type="entry name" value="PAS_3"/>
    <property type="match status" value="1"/>
</dbReference>
<dbReference type="CDD" id="cd12914">
    <property type="entry name" value="PDC1_DGC_like"/>
    <property type="match status" value="1"/>
</dbReference>
<evidence type="ECO:0000313" key="21">
    <source>
        <dbReference type="EMBL" id="PYC41479.1"/>
    </source>
</evidence>
<dbReference type="Pfam" id="PF00512">
    <property type="entry name" value="HisKA"/>
    <property type="match status" value="1"/>
</dbReference>
<dbReference type="SMART" id="SM00448">
    <property type="entry name" value="REC"/>
    <property type="match status" value="1"/>
</dbReference>
<dbReference type="PROSITE" id="PS50113">
    <property type="entry name" value="PAC"/>
    <property type="match status" value="1"/>
</dbReference>
<evidence type="ECO:0000256" key="16">
    <source>
        <dbReference type="SAM" id="Phobius"/>
    </source>
</evidence>
<dbReference type="CDD" id="cd00130">
    <property type="entry name" value="PAS"/>
    <property type="match status" value="1"/>
</dbReference>
<evidence type="ECO:0000256" key="8">
    <source>
        <dbReference type="ARBA" id="ARBA00022741"/>
    </source>
</evidence>
<reference evidence="21 22" key="1">
    <citation type="submission" date="2018-06" db="EMBL/GenBank/DDBJ databases">
        <title>Pseudomonas diversity within urban Lake Michigan freshwaters.</title>
        <authorList>
            <person name="Batrich M."/>
            <person name="Hatzopoulos T."/>
            <person name="Putonti C."/>
        </authorList>
    </citation>
    <scope>NUCLEOTIDE SEQUENCE [LARGE SCALE GENOMIC DNA]</scope>
    <source>
        <strain evidence="21 22">MB-090624</strain>
    </source>
</reference>
<dbReference type="InterPro" id="IPR000700">
    <property type="entry name" value="PAS-assoc_C"/>
</dbReference>
<evidence type="ECO:0000256" key="12">
    <source>
        <dbReference type="ARBA" id="ARBA00023012"/>
    </source>
</evidence>
<dbReference type="Gene3D" id="3.40.50.2300">
    <property type="match status" value="1"/>
</dbReference>
<dbReference type="FunFam" id="3.30.565.10:FF:000010">
    <property type="entry name" value="Sensor histidine kinase RcsC"/>
    <property type="match status" value="1"/>
</dbReference>
<dbReference type="Gene3D" id="1.20.120.160">
    <property type="entry name" value="HPT domain"/>
    <property type="match status" value="1"/>
</dbReference>
<keyword evidence="8" id="KW-0547">Nucleotide-binding</keyword>
<organism evidence="21 22">
    <name type="scientific">Pseudomonas protegens</name>
    <dbReference type="NCBI Taxonomy" id="380021"/>
    <lineage>
        <taxon>Bacteria</taxon>
        <taxon>Pseudomonadati</taxon>
        <taxon>Pseudomonadota</taxon>
        <taxon>Gammaproteobacteria</taxon>
        <taxon>Pseudomonadales</taxon>
        <taxon>Pseudomonadaceae</taxon>
        <taxon>Pseudomonas</taxon>
    </lineage>
</organism>
<evidence type="ECO:0000256" key="3">
    <source>
        <dbReference type="ARBA" id="ARBA00012438"/>
    </source>
</evidence>
<dbReference type="InterPro" id="IPR001789">
    <property type="entry name" value="Sig_transdc_resp-reg_receiver"/>
</dbReference>
<evidence type="ECO:0000256" key="6">
    <source>
        <dbReference type="ARBA" id="ARBA00022679"/>
    </source>
</evidence>
<evidence type="ECO:0000313" key="22">
    <source>
        <dbReference type="Proteomes" id="UP000248188"/>
    </source>
</evidence>
<keyword evidence="6" id="KW-0808">Transferase</keyword>
<dbReference type="InterPro" id="IPR035965">
    <property type="entry name" value="PAS-like_dom_sf"/>
</dbReference>
<dbReference type="PANTHER" id="PTHR45339:SF3">
    <property type="entry name" value="HISTIDINE KINASE"/>
    <property type="match status" value="1"/>
</dbReference>
<dbReference type="GO" id="GO:0005524">
    <property type="term" value="F:ATP binding"/>
    <property type="evidence" value="ECO:0007669"/>
    <property type="project" value="UniProtKB-KW"/>
</dbReference>
<dbReference type="EMBL" id="QJRN01000003">
    <property type="protein sequence ID" value="PYC41479.1"/>
    <property type="molecule type" value="Genomic_DNA"/>
</dbReference>
<keyword evidence="12" id="KW-0902">Two-component regulatory system</keyword>
<dbReference type="PROSITE" id="PS50894">
    <property type="entry name" value="HPT"/>
    <property type="match status" value="1"/>
</dbReference>
<dbReference type="SUPFAM" id="SSF55874">
    <property type="entry name" value="ATPase domain of HSP90 chaperone/DNA topoisomerase II/histidine kinase"/>
    <property type="match status" value="1"/>
</dbReference>
<evidence type="ECO:0000256" key="11">
    <source>
        <dbReference type="ARBA" id="ARBA00022989"/>
    </source>
</evidence>
<dbReference type="SMART" id="SM00091">
    <property type="entry name" value="PAS"/>
    <property type="match status" value="1"/>
</dbReference>
<feature type="transmembrane region" description="Helical" evidence="16">
    <location>
        <begin position="12"/>
        <end position="30"/>
    </location>
</feature>